<dbReference type="PANTHER" id="PTHR10612">
    <property type="entry name" value="APOLIPOPROTEIN D"/>
    <property type="match status" value="1"/>
</dbReference>
<evidence type="ECO:0000256" key="3">
    <source>
        <dbReference type="ARBA" id="ARBA00019890"/>
    </source>
</evidence>
<dbReference type="Pfam" id="PF15182">
    <property type="entry name" value="OTOS"/>
    <property type="match status" value="1"/>
</dbReference>
<comment type="caution">
    <text evidence="13">The sequence shown here is derived from an EMBL/GenBank/DDBJ whole genome shotgun (WGS) entry which is preliminary data.</text>
</comment>
<dbReference type="PRINTS" id="PR01219">
    <property type="entry name" value="APOLIPOPROTD"/>
</dbReference>
<evidence type="ECO:0000256" key="2">
    <source>
        <dbReference type="ARBA" id="ARBA00006889"/>
    </source>
</evidence>
<evidence type="ECO:0000256" key="9">
    <source>
        <dbReference type="ARBA" id="ARBA00023180"/>
    </source>
</evidence>
<evidence type="ECO:0000256" key="7">
    <source>
        <dbReference type="ARBA" id="ARBA00023121"/>
    </source>
</evidence>
<dbReference type="GO" id="GO:0005737">
    <property type="term" value="C:cytoplasm"/>
    <property type="evidence" value="ECO:0007669"/>
    <property type="project" value="TreeGrafter"/>
</dbReference>
<dbReference type="AlphaFoldDB" id="A0AA88TBX6"/>
<keyword evidence="14" id="KW-1185">Reference proteome</keyword>
<organism evidence="13 14">
    <name type="scientific">Cirrhinus molitorella</name>
    <name type="common">mud carp</name>
    <dbReference type="NCBI Taxonomy" id="172907"/>
    <lineage>
        <taxon>Eukaryota</taxon>
        <taxon>Metazoa</taxon>
        <taxon>Chordata</taxon>
        <taxon>Craniata</taxon>
        <taxon>Vertebrata</taxon>
        <taxon>Euteleostomi</taxon>
        <taxon>Actinopterygii</taxon>
        <taxon>Neopterygii</taxon>
        <taxon>Teleostei</taxon>
        <taxon>Ostariophysi</taxon>
        <taxon>Cypriniformes</taxon>
        <taxon>Cyprinidae</taxon>
        <taxon>Labeoninae</taxon>
        <taxon>Labeonini</taxon>
        <taxon>Cirrhinus</taxon>
    </lineage>
</organism>
<keyword evidence="4" id="KW-0813">Transport</keyword>
<dbReference type="InterPro" id="IPR022272">
    <property type="entry name" value="Lipocalin_CS"/>
</dbReference>
<dbReference type="GO" id="GO:0006869">
    <property type="term" value="P:lipid transport"/>
    <property type="evidence" value="ECO:0007669"/>
    <property type="project" value="InterPro"/>
</dbReference>
<dbReference type="GO" id="GO:0006629">
    <property type="term" value="P:lipid metabolic process"/>
    <property type="evidence" value="ECO:0007669"/>
    <property type="project" value="TreeGrafter"/>
</dbReference>
<dbReference type="GO" id="GO:0000302">
    <property type="term" value="P:response to reactive oxygen species"/>
    <property type="evidence" value="ECO:0007669"/>
    <property type="project" value="TreeGrafter"/>
</dbReference>
<dbReference type="Gene3D" id="2.40.128.20">
    <property type="match status" value="1"/>
</dbReference>
<feature type="domain" description="Lipocalin/cytosolic fatty-acid binding" evidence="12">
    <location>
        <begin position="70"/>
        <end position="212"/>
    </location>
</feature>
<dbReference type="PRINTS" id="PR02058">
    <property type="entry name" value="APODVERTBRTE"/>
</dbReference>
<keyword evidence="9" id="KW-0325">Glycoprotein</keyword>
<dbReference type="GO" id="GO:0007420">
    <property type="term" value="P:brain development"/>
    <property type="evidence" value="ECO:0007669"/>
    <property type="project" value="InterPro"/>
</dbReference>
<evidence type="ECO:0000313" key="14">
    <source>
        <dbReference type="Proteomes" id="UP001187343"/>
    </source>
</evidence>
<accession>A0AA88TBX6</accession>
<dbReference type="Proteomes" id="UP001187343">
    <property type="component" value="Unassembled WGS sequence"/>
</dbReference>
<proteinExistence type="inferred from homology"/>
<dbReference type="GO" id="GO:0005576">
    <property type="term" value="C:extracellular region"/>
    <property type="evidence" value="ECO:0007669"/>
    <property type="project" value="UniProtKB-SubCell"/>
</dbReference>
<evidence type="ECO:0000256" key="8">
    <source>
        <dbReference type="ARBA" id="ARBA00023157"/>
    </source>
</evidence>
<evidence type="ECO:0000256" key="5">
    <source>
        <dbReference type="ARBA" id="ARBA00022525"/>
    </source>
</evidence>
<feature type="region of interest" description="Disordered" evidence="11">
    <location>
        <begin position="1"/>
        <end position="21"/>
    </location>
</feature>
<evidence type="ECO:0000256" key="4">
    <source>
        <dbReference type="ARBA" id="ARBA00022448"/>
    </source>
</evidence>
<evidence type="ECO:0000256" key="10">
    <source>
        <dbReference type="ARBA" id="ARBA00023283"/>
    </source>
</evidence>
<evidence type="ECO:0000259" key="12">
    <source>
        <dbReference type="Pfam" id="PF08212"/>
    </source>
</evidence>
<dbReference type="EMBL" id="JAUYZG010000024">
    <property type="protein sequence ID" value="KAK2870183.1"/>
    <property type="molecule type" value="Genomic_DNA"/>
</dbReference>
<evidence type="ECO:0000256" key="11">
    <source>
        <dbReference type="SAM" id="MobiDB-lite"/>
    </source>
</evidence>
<dbReference type="InterPro" id="IPR000566">
    <property type="entry name" value="Lipocln_cytosolic_FA-bd_dom"/>
</dbReference>
<sequence>MSHTVTGAAHTQHTSALRLTTGSSGTAETAALDRMKAVIVLLVPLLLPLVSAQTFRWGPCPTPMVQPNFELDKYLGKWYEIEKLPASFEKGKCIEANYALRPDKTVQVLNVQTYKGKIRTAEGTAIIQDPKEPAKLGVSFSYFTPYAPYWVLSTDYNSISLVYSCTDVLRLFHVDYAWILSRSRILPAEAIYHAKEIFSRDNVDVSKMIPTDQQGCDVPYEQPPAVPYWSYSTSDFWNYVEYFRNIGAYDRINEMARTFFAHQHLGDTLGYEVADQHEH</sequence>
<dbReference type="GO" id="GO:0007605">
    <property type="term" value="P:sensory perception of sound"/>
    <property type="evidence" value="ECO:0007669"/>
    <property type="project" value="InterPro"/>
</dbReference>
<dbReference type="FunFam" id="2.40.128.20:FF:000003">
    <property type="entry name" value="Apolipoprotein D"/>
    <property type="match status" value="1"/>
</dbReference>
<protein>
    <recommendedName>
        <fullName evidence="3">Apolipoprotein D</fullName>
    </recommendedName>
</protein>
<evidence type="ECO:0000313" key="13">
    <source>
        <dbReference type="EMBL" id="KAK2870183.1"/>
    </source>
</evidence>
<dbReference type="GO" id="GO:0042246">
    <property type="term" value="P:tissue regeneration"/>
    <property type="evidence" value="ECO:0007669"/>
    <property type="project" value="InterPro"/>
</dbReference>
<keyword evidence="7" id="KW-0446">Lipid-binding</keyword>
<feature type="compositionally biased region" description="Polar residues" evidence="11">
    <location>
        <begin position="1"/>
        <end position="18"/>
    </location>
</feature>
<dbReference type="PANTHER" id="PTHR10612:SF15">
    <property type="entry name" value="APOLIPOPROTEIN D"/>
    <property type="match status" value="1"/>
</dbReference>
<dbReference type="Pfam" id="PF08212">
    <property type="entry name" value="Lipocalin_2"/>
    <property type="match status" value="1"/>
</dbReference>
<comment type="similarity">
    <text evidence="2">Belongs to the calycin superfamily. Lipocalin family.</text>
</comment>
<dbReference type="InterPro" id="IPR028224">
    <property type="entry name" value="Otospiralin"/>
</dbReference>
<dbReference type="InterPro" id="IPR026222">
    <property type="entry name" value="ApoD_vertbrte"/>
</dbReference>
<dbReference type="CDD" id="cd19437">
    <property type="entry name" value="lipocalin_apoD-like"/>
    <property type="match status" value="1"/>
</dbReference>
<name>A0AA88TBX6_9TELE</name>
<evidence type="ECO:0000256" key="1">
    <source>
        <dbReference type="ARBA" id="ARBA00004613"/>
    </source>
</evidence>
<keyword evidence="8" id="KW-1015">Disulfide bond</keyword>
<dbReference type="SUPFAM" id="SSF50814">
    <property type="entry name" value="Lipocalins"/>
    <property type="match status" value="1"/>
</dbReference>
<dbReference type="PROSITE" id="PS00213">
    <property type="entry name" value="LIPOCALIN"/>
    <property type="match status" value="1"/>
</dbReference>
<keyword evidence="6" id="KW-0732">Signal</keyword>
<dbReference type="InterPro" id="IPR002969">
    <property type="entry name" value="ApolipopD"/>
</dbReference>
<gene>
    <name evidence="13" type="ORF">Q8A67_024575</name>
</gene>
<evidence type="ECO:0000256" key="6">
    <source>
        <dbReference type="ARBA" id="ARBA00022729"/>
    </source>
</evidence>
<keyword evidence="10" id="KW-0873">Pyrrolidone carboxylic acid</keyword>
<comment type="subcellular location">
    <subcellularLocation>
        <location evidence="1">Secreted</location>
    </subcellularLocation>
</comment>
<keyword evidence="5" id="KW-0964">Secreted</keyword>
<reference evidence="13" key="1">
    <citation type="submission" date="2023-08" db="EMBL/GenBank/DDBJ databases">
        <title>Chromosome-level Genome Assembly of mud carp (Cirrhinus molitorella).</title>
        <authorList>
            <person name="Liu H."/>
        </authorList>
    </citation>
    <scope>NUCLEOTIDE SEQUENCE</scope>
    <source>
        <strain evidence="13">Prfri</strain>
        <tissue evidence="13">Muscle</tissue>
    </source>
</reference>
<dbReference type="InterPro" id="IPR012674">
    <property type="entry name" value="Calycin"/>
</dbReference>
<dbReference type="GO" id="GO:0008289">
    <property type="term" value="F:lipid binding"/>
    <property type="evidence" value="ECO:0007669"/>
    <property type="project" value="UniProtKB-KW"/>
</dbReference>